<proteinExistence type="predicted"/>
<feature type="signal peptide" evidence="1">
    <location>
        <begin position="1"/>
        <end position="34"/>
    </location>
</feature>
<evidence type="ECO:0000313" key="2">
    <source>
        <dbReference type="EMBL" id="SMC24862.1"/>
    </source>
</evidence>
<sequence length="90" mass="9429">MTTAKSLGKWILAGCLVLLMGAGLPAVGVQTAGAAPKAAKKATEEPRPVIQVDRTHVDLGEVDEGRALVHDFVVKNVGKAPLHIERVRPG</sequence>
<keyword evidence="3" id="KW-1185">Reference proteome</keyword>
<dbReference type="Pfam" id="PF07610">
    <property type="entry name" value="DUF1573"/>
    <property type="match status" value="1"/>
</dbReference>
<evidence type="ECO:0000313" key="3">
    <source>
        <dbReference type="Proteomes" id="UP000192783"/>
    </source>
</evidence>
<evidence type="ECO:0008006" key="4">
    <source>
        <dbReference type="Google" id="ProtNLM"/>
    </source>
</evidence>
<reference evidence="2 3" key="1">
    <citation type="submission" date="2017-04" db="EMBL/GenBank/DDBJ databases">
        <authorList>
            <person name="Afonso C.L."/>
            <person name="Miller P.J."/>
            <person name="Scott M.A."/>
            <person name="Spackman E."/>
            <person name="Goraichik I."/>
            <person name="Dimitrov K.M."/>
            <person name="Suarez D.L."/>
            <person name="Swayne D.E."/>
        </authorList>
    </citation>
    <scope>NUCLEOTIDE SEQUENCE [LARGE SCALE GENOMIC DNA]</scope>
    <source>
        <strain evidence="2 3">DSM 13146</strain>
    </source>
</reference>
<gene>
    <name evidence="2" type="ORF">SAMN02746041_02118</name>
</gene>
<dbReference type="RefSeq" id="WP_084057855.1">
    <property type="nucleotide sequence ID" value="NZ_FWXF01000011.1"/>
</dbReference>
<organism evidence="2 3">
    <name type="scientific">Desulfacinum hydrothermale DSM 13146</name>
    <dbReference type="NCBI Taxonomy" id="1121390"/>
    <lineage>
        <taxon>Bacteria</taxon>
        <taxon>Pseudomonadati</taxon>
        <taxon>Thermodesulfobacteriota</taxon>
        <taxon>Syntrophobacteria</taxon>
        <taxon>Syntrophobacterales</taxon>
        <taxon>Syntrophobacteraceae</taxon>
        <taxon>Desulfacinum</taxon>
    </lineage>
</organism>
<dbReference type="EMBL" id="FWXF01000011">
    <property type="protein sequence ID" value="SMC24862.1"/>
    <property type="molecule type" value="Genomic_DNA"/>
</dbReference>
<protein>
    <recommendedName>
        <fullName evidence="4">DUF1573 domain-containing protein</fullName>
    </recommendedName>
</protein>
<dbReference type="Proteomes" id="UP000192783">
    <property type="component" value="Unassembled WGS sequence"/>
</dbReference>
<accession>A0A1W1XLX9</accession>
<dbReference type="OrthoDB" id="5423138at2"/>
<dbReference type="AlphaFoldDB" id="A0A1W1XLX9"/>
<keyword evidence="1" id="KW-0732">Signal</keyword>
<feature type="chain" id="PRO_5012574184" description="DUF1573 domain-containing protein" evidence="1">
    <location>
        <begin position="35"/>
        <end position="90"/>
    </location>
</feature>
<evidence type="ECO:0000256" key="1">
    <source>
        <dbReference type="SAM" id="SignalP"/>
    </source>
</evidence>
<dbReference type="InterPro" id="IPR011467">
    <property type="entry name" value="DUF1573"/>
</dbReference>
<dbReference type="STRING" id="1121390.SAMN02746041_02118"/>
<name>A0A1W1XLX9_9BACT</name>